<evidence type="ECO:0008006" key="7">
    <source>
        <dbReference type="Google" id="ProtNLM"/>
    </source>
</evidence>
<dbReference type="AlphaFoldDB" id="A0A109MVT0"/>
<reference evidence="5 6" key="1">
    <citation type="submission" date="2015-11" db="EMBL/GenBank/DDBJ databases">
        <title>Genome Sequence of Bacillus simplex strain VanAntwerpen2.</title>
        <authorList>
            <person name="Couger M.B."/>
        </authorList>
    </citation>
    <scope>NUCLEOTIDE SEQUENCE [LARGE SCALE GENOMIC DNA]</scope>
    <source>
        <strain evidence="5 6">VanAntwerpen02</strain>
    </source>
</reference>
<feature type="domain" description="CdaR GGDEF-like" evidence="4">
    <location>
        <begin position="286"/>
        <end position="418"/>
    </location>
</feature>
<keyword evidence="6" id="KW-1185">Reference proteome</keyword>
<dbReference type="Pfam" id="PF13556">
    <property type="entry name" value="HTH_30"/>
    <property type="match status" value="1"/>
</dbReference>
<gene>
    <name evidence="5" type="ORF">AS888_23965</name>
</gene>
<evidence type="ECO:0000313" key="6">
    <source>
        <dbReference type="Proteomes" id="UP000064189"/>
    </source>
</evidence>
<evidence type="ECO:0000313" key="5">
    <source>
        <dbReference type="EMBL" id="KWW16494.1"/>
    </source>
</evidence>
<feature type="domain" description="PucR C-terminal helix-turn-helix" evidence="3">
    <location>
        <begin position="474"/>
        <end position="532"/>
    </location>
</feature>
<dbReference type="InterPro" id="IPR041522">
    <property type="entry name" value="CdaR_GGDEF"/>
</dbReference>
<dbReference type="Proteomes" id="UP000064189">
    <property type="component" value="Unassembled WGS sequence"/>
</dbReference>
<dbReference type="InterPro" id="IPR042070">
    <property type="entry name" value="PucR_C-HTH_sf"/>
</dbReference>
<proteinExistence type="inferred from homology"/>
<comment type="caution">
    <text evidence="5">The sequence shown here is derived from an EMBL/GenBank/DDBJ whole genome shotgun (WGS) entry which is preliminary data.</text>
</comment>
<evidence type="ECO:0000259" key="3">
    <source>
        <dbReference type="Pfam" id="PF13556"/>
    </source>
</evidence>
<feature type="domain" description="Purine catabolism PurC-like" evidence="2">
    <location>
        <begin position="5"/>
        <end position="122"/>
    </location>
</feature>
<dbReference type="InterPro" id="IPR051448">
    <property type="entry name" value="CdaR-like_regulators"/>
</dbReference>
<evidence type="ECO:0000256" key="1">
    <source>
        <dbReference type="ARBA" id="ARBA00006754"/>
    </source>
</evidence>
<accession>A0A109MVT0</accession>
<dbReference type="EMBL" id="LNNH01000032">
    <property type="protein sequence ID" value="KWW16494.1"/>
    <property type="molecule type" value="Genomic_DNA"/>
</dbReference>
<dbReference type="PANTHER" id="PTHR33744:SF1">
    <property type="entry name" value="DNA-BINDING TRANSCRIPTIONAL ACTIVATOR ADER"/>
    <property type="match status" value="1"/>
</dbReference>
<dbReference type="Gene3D" id="1.10.10.2840">
    <property type="entry name" value="PucR C-terminal helix-turn-helix domain"/>
    <property type="match status" value="1"/>
</dbReference>
<dbReference type="Pfam" id="PF07905">
    <property type="entry name" value="PucR"/>
    <property type="match status" value="1"/>
</dbReference>
<evidence type="ECO:0000259" key="4">
    <source>
        <dbReference type="Pfam" id="PF17853"/>
    </source>
</evidence>
<dbReference type="InterPro" id="IPR012914">
    <property type="entry name" value="PucR_dom"/>
</dbReference>
<protein>
    <recommendedName>
        <fullName evidence="7">PucR family transcriptional regulator</fullName>
    </recommendedName>
</protein>
<organism evidence="5 6">
    <name type="scientific">Peribacillus simplex</name>
    <dbReference type="NCBI Taxonomy" id="1478"/>
    <lineage>
        <taxon>Bacteria</taxon>
        <taxon>Bacillati</taxon>
        <taxon>Bacillota</taxon>
        <taxon>Bacilli</taxon>
        <taxon>Bacillales</taxon>
        <taxon>Bacillaceae</taxon>
        <taxon>Peribacillus</taxon>
    </lineage>
</organism>
<dbReference type="PANTHER" id="PTHR33744">
    <property type="entry name" value="CARBOHYDRATE DIACID REGULATOR"/>
    <property type="match status" value="1"/>
</dbReference>
<dbReference type="InterPro" id="IPR025736">
    <property type="entry name" value="PucR_C-HTH_dom"/>
</dbReference>
<evidence type="ECO:0000259" key="2">
    <source>
        <dbReference type="Pfam" id="PF07905"/>
    </source>
</evidence>
<sequence>MKVTELLTLPALAGMNVIAGETGTDREVYTVNMMDAPDIIHFLKPNELLVTTAYHVKDKPHLLSSLVEAMANQGCAALGIKTGRFLTEIPEAVLVLANELSLPIIDLPHELSLGEIINYTLRGILDQRAAELAFAMETHKQFTDLIMRGKGIEKLLDHLSEMIGYRILLVDQYLKPLSRPISTSGIIPIIKKMRGAGFRFNKTKASSFSFTSLTNQQTYTIFPIYMDEKKFGYLTIAGEVKSSDNLLTLTIEQATNVISFALMKEHALKQHDRNIRNDFFLHFLDGNFSSQEEITNRAKEFSLRNEQAYICAVGKIDGPESTKSYTQLQRQADSIFQSLEDELHLSPHPIHLFTKGKKCILLYEVNEVSADVLQYVEASLKSLQKITASQFGCTISFGISTRSPSFLQTKNSYKEANDSLIEGGLAKKTEYIQSFRTKDIMELLRIIPEEDLKNFYFFALQGFSKIITEEEQSLLQTLSVYLETHCQISETAKRLFVHRNTVVYRLEKCEELLGKSLKDPETTLQIRLALRIKSLLNG</sequence>
<dbReference type="Pfam" id="PF17853">
    <property type="entry name" value="GGDEF_2"/>
    <property type="match status" value="1"/>
</dbReference>
<name>A0A109MVT0_9BACI</name>
<comment type="similarity">
    <text evidence="1">Belongs to the CdaR family.</text>
</comment>
<dbReference type="RefSeq" id="WP_061143227.1">
    <property type="nucleotide sequence ID" value="NZ_LNNH01000032.1"/>
</dbReference>